<keyword evidence="2" id="KW-0812">Transmembrane</keyword>
<dbReference type="Proteomes" id="UP000243515">
    <property type="component" value="Unassembled WGS sequence"/>
</dbReference>
<evidence type="ECO:0000256" key="2">
    <source>
        <dbReference type="SAM" id="Phobius"/>
    </source>
</evidence>
<reference evidence="3 4" key="1">
    <citation type="journal article" date="2015" name="Environ. Microbiol.">
        <title>Metagenome sequence of Elaphomyces granulatus from sporocarp tissue reveals Ascomycota ectomycorrhizal fingerprints of genome expansion and a Proteobacteria-rich microbiome.</title>
        <authorList>
            <person name="Quandt C.A."/>
            <person name="Kohler A."/>
            <person name="Hesse C.N."/>
            <person name="Sharpton T.J."/>
            <person name="Martin F."/>
            <person name="Spatafora J.W."/>
        </authorList>
    </citation>
    <scope>NUCLEOTIDE SEQUENCE [LARGE SCALE GENOMIC DNA]</scope>
    <source>
        <strain evidence="3 4">OSC145934</strain>
    </source>
</reference>
<evidence type="ECO:0000256" key="1">
    <source>
        <dbReference type="SAM" id="MobiDB-lite"/>
    </source>
</evidence>
<dbReference type="EMBL" id="NPHW01005892">
    <property type="protein sequence ID" value="OXV06309.1"/>
    <property type="molecule type" value="Genomic_DNA"/>
</dbReference>
<dbReference type="AlphaFoldDB" id="A0A232LQA0"/>
<proteinExistence type="predicted"/>
<accession>A0A232LQA0</accession>
<dbReference type="PANTHER" id="PTHR37919">
    <property type="entry name" value="PROTEIN CBG05606"/>
    <property type="match status" value="1"/>
</dbReference>
<sequence>MDSTRQHPLEFSPASSASSANASVQSSSSTTSSPNRKWMHTPSAAVTSWLIVAIPVVLWDAGFVLLRPHSLPGGKLHSPIWTPYALYVTVDYIYGWPAFNARNGFTAAQAVLNLVETAGYVYYLFVVSRYAVTSTTAASRPSHKKGRRGLLWFLFDDKVVAGGIGAAALLVAFGAAVMTLSKTVLYLLNEVFSGFHNVGHNSAGTLVVYWILPNGLWIIFPGYMVYVFGSEILAALQAATPLAKGGRMKSL</sequence>
<evidence type="ECO:0008006" key="5">
    <source>
        <dbReference type="Google" id="ProtNLM"/>
    </source>
</evidence>
<organism evidence="3 4">
    <name type="scientific">Elaphomyces granulatus</name>
    <dbReference type="NCBI Taxonomy" id="519963"/>
    <lineage>
        <taxon>Eukaryota</taxon>
        <taxon>Fungi</taxon>
        <taxon>Dikarya</taxon>
        <taxon>Ascomycota</taxon>
        <taxon>Pezizomycotina</taxon>
        <taxon>Eurotiomycetes</taxon>
        <taxon>Eurotiomycetidae</taxon>
        <taxon>Eurotiales</taxon>
        <taxon>Elaphomycetaceae</taxon>
        <taxon>Elaphomyces</taxon>
    </lineage>
</organism>
<name>A0A232LQA0_9EURO</name>
<feature type="transmembrane region" description="Helical" evidence="2">
    <location>
        <begin position="159"/>
        <end position="187"/>
    </location>
</feature>
<evidence type="ECO:0000313" key="3">
    <source>
        <dbReference type="EMBL" id="OXV06309.1"/>
    </source>
</evidence>
<keyword evidence="2" id="KW-1133">Transmembrane helix</keyword>
<feature type="compositionally biased region" description="Low complexity" evidence="1">
    <location>
        <begin position="12"/>
        <end position="35"/>
    </location>
</feature>
<gene>
    <name evidence="3" type="ORF">Egran_05923</name>
</gene>
<feature type="transmembrane region" description="Helical" evidence="2">
    <location>
        <begin position="120"/>
        <end position="138"/>
    </location>
</feature>
<evidence type="ECO:0000313" key="4">
    <source>
        <dbReference type="Proteomes" id="UP000243515"/>
    </source>
</evidence>
<comment type="caution">
    <text evidence="3">The sequence shown here is derived from an EMBL/GenBank/DDBJ whole genome shotgun (WGS) entry which is preliminary data.</text>
</comment>
<dbReference type="PANTHER" id="PTHR37919:SF2">
    <property type="entry name" value="EXPERA DOMAIN-CONTAINING PROTEIN"/>
    <property type="match status" value="1"/>
</dbReference>
<feature type="region of interest" description="Disordered" evidence="1">
    <location>
        <begin position="1"/>
        <end position="37"/>
    </location>
</feature>
<keyword evidence="2" id="KW-0472">Membrane</keyword>
<feature type="transmembrane region" description="Helical" evidence="2">
    <location>
        <begin position="207"/>
        <end position="228"/>
    </location>
</feature>
<feature type="transmembrane region" description="Helical" evidence="2">
    <location>
        <begin position="46"/>
        <end position="66"/>
    </location>
</feature>
<dbReference type="OrthoDB" id="60858at2759"/>
<protein>
    <recommendedName>
        <fullName evidence="5">EXPERA domain-containing protein</fullName>
    </recommendedName>
</protein>
<keyword evidence="4" id="KW-1185">Reference proteome</keyword>